<proteinExistence type="predicted"/>
<dbReference type="RefSeq" id="XP_027616652.1">
    <property type="nucleotide sequence ID" value="XM_027760851.1"/>
</dbReference>
<evidence type="ECO:0000313" key="3">
    <source>
        <dbReference type="Proteomes" id="UP000287166"/>
    </source>
</evidence>
<evidence type="ECO:0008006" key="4">
    <source>
        <dbReference type="Google" id="ProtNLM"/>
    </source>
</evidence>
<dbReference type="SUPFAM" id="SSF53098">
    <property type="entry name" value="Ribonuclease H-like"/>
    <property type="match status" value="1"/>
</dbReference>
<comment type="caution">
    <text evidence="2">The sequence shown here is derived from an EMBL/GenBank/DDBJ whole genome shotgun (WGS) entry which is preliminary data.</text>
</comment>
<protein>
    <recommendedName>
        <fullName evidence="4">HAT C-terminal dimerisation domain-containing protein</fullName>
    </recommendedName>
</protein>
<accession>A0A401GU83</accession>
<feature type="compositionally biased region" description="Basic and acidic residues" evidence="1">
    <location>
        <begin position="106"/>
        <end position="115"/>
    </location>
</feature>
<sequence>MARQKSWLWEHYYQDEDKVNSSFFEARCMYCAVVKLKEIQLLEEKAVAEGKLMVVWSKNILLQEAQKKVKMATGKISVLVNHLITCEYAPKNVKDKVKKYKKKKSKVADMDKDSDSDSDVAQPPSLQPGICLMLGDYYKHNPQVKTVVDAALKVIKWFNNHSFALGVLNEEQQLMYHKILALILPVITRWTSHFCSLLCLLETWKALQITSIKHDVKLIESAGRSVKSKRKAKRVLQHVRNDEWWKKLVIVKMHIEPLVITTNVSQGANTRCDQVLLLLGNLYRSYFNIRKNDRTIPDAEEEDEAHPVTAIMESIEKRWQKADQDLFITCLFLNPFINSSLLNGTTLSVAMIMGIIHRLYLRVFRTETPPEDLMRSVYEYHMRFGMFFAENWPLNDLKEGLKDEDGTCDPLRVWRILDKKNSLVKLADLILSFVPSSATTERLFTKMDDTKTKKCS</sequence>
<evidence type="ECO:0000256" key="1">
    <source>
        <dbReference type="SAM" id="MobiDB-lite"/>
    </source>
</evidence>
<dbReference type="GeneID" id="38782656"/>
<dbReference type="AlphaFoldDB" id="A0A401GU83"/>
<name>A0A401GU83_9APHY</name>
<feature type="region of interest" description="Disordered" evidence="1">
    <location>
        <begin position="104"/>
        <end position="123"/>
    </location>
</feature>
<dbReference type="OrthoDB" id="3270520at2759"/>
<dbReference type="InParanoid" id="A0A401GU83"/>
<organism evidence="2 3">
    <name type="scientific">Sparassis crispa</name>
    <dbReference type="NCBI Taxonomy" id="139825"/>
    <lineage>
        <taxon>Eukaryota</taxon>
        <taxon>Fungi</taxon>
        <taxon>Dikarya</taxon>
        <taxon>Basidiomycota</taxon>
        <taxon>Agaricomycotina</taxon>
        <taxon>Agaricomycetes</taxon>
        <taxon>Polyporales</taxon>
        <taxon>Sparassidaceae</taxon>
        <taxon>Sparassis</taxon>
    </lineage>
</organism>
<dbReference type="InterPro" id="IPR012337">
    <property type="entry name" value="RNaseH-like_sf"/>
</dbReference>
<keyword evidence="3" id="KW-1185">Reference proteome</keyword>
<gene>
    <name evidence="2" type="ORF">SCP_0802610</name>
</gene>
<dbReference type="Proteomes" id="UP000287166">
    <property type="component" value="Unassembled WGS sequence"/>
</dbReference>
<reference evidence="2 3" key="1">
    <citation type="journal article" date="2018" name="Sci. Rep.">
        <title>Genome sequence of the cauliflower mushroom Sparassis crispa (Hanabiratake) and its association with beneficial usage.</title>
        <authorList>
            <person name="Kiyama R."/>
            <person name="Furutani Y."/>
            <person name="Kawaguchi K."/>
            <person name="Nakanishi T."/>
        </authorList>
    </citation>
    <scope>NUCLEOTIDE SEQUENCE [LARGE SCALE GENOMIC DNA]</scope>
</reference>
<evidence type="ECO:0000313" key="2">
    <source>
        <dbReference type="EMBL" id="GBE85739.1"/>
    </source>
</evidence>
<dbReference type="EMBL" id="BFAD01000008">
    <property type="protein sequence ID" value="GBE85739.1"/>
    <property type="molecule type" value="Genomic_DNA"/>
</dbReference>